<evidence type="ECO:0000313" key="1">
    <source>
        <dbReference type="EMBL" id="NLZ24695.1"/>
    </source>
</evidence>
<evidence type="ECO:0000313" key="2">
    <source>
        <dbReference type="Proteomes" id="UP000564033"/>
    </source>
</evidence>
<dbReference type="AlphaFoldDB" id="A0A847VE54"/>
<comment type="caution">
    <text evidence="1">The sequence shown here is derived from an EMBL/GenBank/DDBJ whole genome shotgun (WGS) entry which is preliminary data.</text>
</comment>
<organism evidence="1 2">
    <name type="scientific">Candidatus Dojkabacteria bacterium</name>
    <dbReference type="NCBI Taxonomy" id="2099670"/>
    <lineage>
        <taxon>Bacteria</taxon>
        <taxon>Candidatus Dojkabacteria</taxon>
    </lineage>
</organism>
<dbReference type="Pfam" id="PF12686">
    <property type="entry name" value="DUF3800"/>
    <property type="match status" value="1"/>
</dbReference>
<name>A0A847VE54_9BACT</name>
<gene>
    <name evidence="1" type="ORF">GX888_03065</name>
</gene>
<accession>A0A847VE54</accession>
<dbReference type="Proteomes" id="UP000564033">
    <property type="component" value="Unassembled WGS sequence"/>
</dbReference>
<reference evidence="1 2" key="1">
    <citation type="journal article" date="2020" name="Biotechnol. Biofuels">
        <title>New insights from the biogas microbiome by comprehensive genome-resolved metagenomics of nearly 1600 species originating from multiple anaerobic digesters.</title>
        <authorList>
            <person name="Campanaro S."/>
            <person name="Treu L."/>
            <person name="Rodriguez-R L.M."/>
            <person name="Kovalovszki A."/>
            <person name="Ziels R.M."/>
            <person name="Maus I."/>
            <person name="Zhu X."/>
            <person name="Kougias P.G."/>
            <person name="Basile A."/>
            <person name="Luo G."/>
            <person name="Schluter A."/>
            <person name="Konstantinidis K.T."/>
            <person name="Angelidaki I."/>
        </authorList>
    </citation>
    <scope>NUCLEOTIDE SEQUENCE [LARGE SCALE GENOMIC DNA]</scope>
    <source>
        <strain evidence="1">AS19jrsBPTG_9</strain>
    </source>
</reference>
<proteinExistence type="predicted"/>
<protein>
    <submittedName>
        <fullName evidence="1">DUF3800 domain-containing protein</fullName>
    </submittedName>
</protein>
<dbReference type="EMBL" id="JAAZIL010000078">
    <property type="protein sequence ID" value="NLZ24695.1"/>
    <property type="molecule type" value="Genomic_DNA"/>
</dbReference>
<dbReference type="InterPro" id="IPR024524">
    <property type="entry name" value="DUF3800"/>
</dbReference>
<sequence>MQKSTLFIDESGKSSLLSDEKQPFIITGVILDDQEISAIEGFFTYIKRKYQIDSTKPFHSYHIFENDTTKLSNENLKELSKTLAEFLSLIPIKIVILEVDKKTFKKAIGLANEEQCKGSKERKEIPKLPYKILATNLFIWFAEYLQEENRIGQVITDSRRVGDHQLLKTLNVCKEGHLPSMNGETSSHIKERVTALCFAEKNFLSGGLEITDLISYVTFFKVRKLLSKNKDIGIPLIWEEIKMKKALRTITEKEIRVFFGIKKGEVHKALK</sequence>